<proteinExistence type="predicted"/>
<feature type="region of interest" description="Disordered" evidence="14">
    <location>
        <begin position="627"/>
        <end position="657"/>
    </location>
</feature>
<evidence type="ECO:0000256" key="3">
    <source>
        <dbReference type="ARBA" id="ARBA00022475"/>
    </source>
</evidence>
<evidence type="ECO:0000256" key="4">
    <source>
        <dbReference type="ARBA" id="ARBA00022519"/>
    </source>
</evidence>
<keyword evidence="4" id="KW-0997">Cell inner membrane</keyword>
<dbReference type="Pfam" id="PF00905">
    <property type="entry name" value="Transpeptidase"/>
    <property type="match status" value="1"/>
</dbReference>
<dbReference type="Gene3D" id="3.90.1310.10">
    <property type="entry name" value="Penicillin-binding protein 2a (Domain 2)"/>
    <property type="match status" value="1"/>
</dbReference>
<name>A0ABP9LG44_9RHOB</name>
<keyword evidence="9" id="KW-0133">Cell shape</keyword>
<comment type="subcellular location">
    <subcellularLocation>
        <location evidence="2">Cell membrane</location>
    </subcellularLocation>
    <subcellularLocation>
        <location evidence="1">Membrane</location>
        <topology evidence="1">Single-pass membrane protein</topology>
    </subcellularLocation>
</comment>
<evidence type="ECO:0000256" key="7">
    <source>
        <dbReference type="ARBA" id="ARBA00022692"/>
    </source>
</evidence>
<evidence type="ECO:0000256" key="6">
    <source>
        <dbReference type="ARBA" id="ARBA00022670"/>
    </source>
</evidence>
<keyword evidence="8" id="KW-0378">Hydrolase</keyword>
<keyword evidence="5" id="KW-0121">Carboxypeptidase</keyword>
<keyword evidence="10" id="KW-0573">Peptidoglycan synthesis</keyword>
<dbReference type="InterPro" id="IPR001460">
    <property type="entry name" value="PCN-bd_Tpept"/>
</dbReference>
<sequence>MKRTQGEIEQSSRGIGRRSLVLGGLFVATGGVLAARMRYLQVERADDFRLLAEENRINIRLLPPARGLIFDRSGVLLAGNEQNYRITVVREDAGDVDAVLAELGRIVNLDLVALERAREEINRRPPFVPVTVADRLSWEELSSVAVNAPALPGVNPEVGLSRVYPMGADFAHVVGYVGPVSDYYLEQTGDTDPVLQIPDFQVGRYNVEARMEQTLRGSAGSRRVEVNAGGRVMRELDRDPAEPGSDVQLTIDAGLQNYVEARLTGESAGAVVMGCDTGEVLAMASAPTFDPNLFVRGISTTQWRGLNEDPYRPLANKATQGLYPPGSTYKMIVALAALEAGVITPDETISCSGFVEVGNRRFHCWRRGGHGRMDMVQSLGQSCDVYYYELAQRVGIEAISAMAVRLGCGVRHDLPLSGIAEGLAPTMEWKRVNRGADWVVGDTLNASIGQGYVLSSPLHLAVMTARIASGRAIAPTLVRSIDGLPEAATPAPDLGIDPAHLAVVHRGMWAVNNDRRGTAFRSRVMDDAYAVSGKTGTSQVRNITAAEREAGVIRNEDLPWERRDHALYVGYAPVEAPRYAVSVVVEHGGGGSSVAAPIARDILLRAQVGDVPPPELYPVGQRREIEEMHRRLPILPEPPQPSGREARRPGRDGRDRA</sequence>
<feature type="compositionally biased region" description="Basic and acidic residues" evidence="14">
    <location>
        <begin position="644"/>
        <end position="657"/>
    </location>
</feature>
<evidence type="ECO:0000256" key="2">
    <source>
        <dbReference type="ARBA" id="ARBA00004236"/>
    </source>
</evidence>
<keyword evidence="13" id="KW-0961">Cell wall biogenesis/degradation</keyword>
<dbReference type="InterPro" id="IPR050515">
    <property type="entry name" value="Beta-lactam/transpept"/>
</dbReference>
<dbReference type="Gene3D" id="3.40.710.10">
    <property type="entry name" value="DD-peptidase/beta-lactamase superfamily"/>
    <property type="match status" value="1"/>
</dbReference>
<dbReference type="PANTHER" id="PTHR30627:SF2">
    <property type="entry name" value="PEPTIDOGLYCAN D,D-TRANSPEPTIDASE MRDA"/>
    <property type="match status" value="1"/>
</dbReference>
<dbReference type="RefSeq" id="WP_259549747.1">
    <property type="nucleotide sequence ID" value="NZ_BAABHW010000004.1"/>
</dbReference>
<dbReference type="Proteomes" id="UP001499910">
    <property type="component" value="Unassembled WGS sequence"/>
</dbReference>
<evidence type="ECO:0000256" key="11">
    <source>
        <dbReference type="ARBA" id="ARBA00022989"/>
    </source>
</evidence>
<evidence type="ECO:0000256" key="10">
    <source>
        <dbReference type="ARBA" id="ARBA00022984"/>
    </source>
</evidence>
<gene>
    <name evidence="18" type="primary">mrdA</name>
    <name evidence="18" type="ORF">GCM10023209_26970</name>
</gene>
<keyword evidence="3" id="KW-1003">Cell membrane</keyword>
<keyword evidence="12 15" id="KW-0472">Membrane</keyword>
<protein>
    <submittedName>
        <fullName evidence="18">Penicillin-binding protein 2</fullName>
    </submittedName>
</protein>
<dbReference type="PANTHER" id="PTHR30627">
    <property type="entry name" value="PEPTIDOGLYCAN D,D-TRANSPEPTIDASE"/>
    <property type="match status" value="1"/>
</dbReference>
<keyword evidence="11 15" id="KW-1133">Transmembrane helix</keyword>
<organism evidence="18 19">
    <name type="scientific">[Roseibacterium] beibuensis</name>
    <dbReference type="NCBI Taxonomy" id="1193142"/>
    <lineage>
        <taxon>Bacteria</taxon>
        <taxon>Pseudomonadati</taxon>
        <taxon>Pseudomonadota</taxon>
        <taxon>Alphaproteobacteria</taxon>
        <taxon>Rhodobacterales</taxon>
        <taxon>Roseobacteraceae</taxon>
        <taxon>Roseicyclus</taxon>
    </lineage>
</organism>
<reference evidence="19" key="1">
    <citation type="journal article" date="2019" name="Int. J. Syst. Evol. Microbiol.">
        <title>The Global Catalogue of Microorganisms (GCM) 10K type strain sequencing project: providing services to taxonomists for standard genome sequencing and annotation.</title>
        <authorList>
            <consortium name="The Broad Institute Genomics Platform"/>
            <consortium name="The Broad Institute Genome Sequencing Center for Infectious Disease"/>
            <person name="Wu L."/>
            <person name="Ma J."/>
        </authorList>
    </citation>
    <scope>NUCLEOTIDE SEQUENCE [LARGE SCALE GENOMIC DNA]</scope>
    <source>
        <strain evidence="19">JCM 18015</strain>
    </source>
</reference>
<dbReference type="InterPro" id="IPR017790">
    <property type="entry name" value="Penicillin-binding_protein_2"/>
</dbReference>
<dbReference type="SUPFAM" id="SSF56601">
    <property type="entry name" value="beta-lactamase/transpeptidase-like"/>
    <property type="match status" value="1"/>
</dbReference>
<dbReference type="NCBIfam" id="TIGR03423">
    <property type="entry name" value="pbp2_mrdA"/>
    <property type="match status" value="1"/>
</dbReference>
<feature type="transmembrane region" description="Helical" evidence="15">
    <location>
        <begin position="20"/>
        <end position="39"/>
    </location>
</feature>
<dbReference type="InterPro" id="IPR036138">
    <property type="entry name" value="PBP_dimer_sf"/>
</dbReference>
<accession>A0ABP9LG44</accession>
<dbReference type="Pfam" id="PF03717">
    <property type="entry name" value="PBP_dimer"/>
    <property type="match status" value="1"/>
</dbReference>
<comment type="caution">
    <text evidence="18">The sequence shown here is derived from an EMBL/GenBank/DDBJ whole genome shotgun (WGS) entry which is preliminary data.</text>
</comment>
<evidence type="ECO:0000256" key="13">
    <source>
        <dbReference type="ARBA" id="ARBA00023316"/>
    </source>
</evidence>
<keyword evidence="7 15" id="KW-0812">Transmembrane</keyword>
<dbReference type="EMBL" id="BAABHW010000004">
    <property type="protein sequence ID" value="GAA5077102.1"/>
    <property type="molecule type" value="Genomic_DNA"/>
</dbReference>
<feature type="domain" description="Penicillin-binding protein dimerisation" evidence="17">
    <location>
        <begin position="63"/>
        <end position="236"/>
    </location>
</feature>
<evidence type="ECO:0000313" key="19">
    <source>
        <dbReference type="Proteomes" id="UP001499910"/>
    </source>
</evidence>
<dbReference type="InterPro" id="IPR012338">
    <property type="entry name" value="Beta-lactam/transpept-like"/>
</dbReference>
<dbReference type="InterPro" id="IPR005311">
    <property type="entry name" value="PBP_dimer"/>
</dbReference>
<evidence type="ECO:0000256" key="15">
    <source>
        <dbReference type="SAM" id="Phobius"/>
    </source>
</evidence>
<evidence type="ECO:0000256" key="12">
    <source>
        <dbReference type="ARBA" id="ARBA00023136"/>
    </source>
</evidence>
<keyword evidence="19" id="KW-1185">Reference proteome</keyword>
<evidence type="ECO:0000256" key="1">
    <source>
        <dbReference type="ARBA" id="ARBA00004167"/>
    </source>
</evidence>
<keyword evidence="6" id="KW-0645">Protease</keyword>
<evidence type="ECO:0000256" key="8">
    <source>
        <dbReference type="ARBA" id="ARBA00022801"/>
    </source>
</evidence>
<evidence type="ECO:0000313" key="18">
    <source>
        <dbReference type="EMBL" id="GAA5077102.1"/>
    </source>
</evidence>
<dbReference type="SUPFAM" id="SSF56519">
    <property type="entry name" value="Penicillin binding protein dimerisation domain"/>
    <property type="match status" value="1"/>
</dbReference>
<feature type="domain" description="Penicillin-binding protein transpeptidase" evidence="16">
    <location>
        <begin position="269"/>
        <end position="603"/>
    </location>
</feature>
<evidence type="ECO:0000256" key="9">
    <source>
        <dbReference type="ARBA" id="ARBA00022960"/>
    </source>
</evidence>
<evidence type="ECO:0000256" key="5">
    <source>
        <dbReference type="ARBA" id="ARBA00022645"/>
    </source>
</evidence>
<evidence type="ECO:0000259" key="16">
    <source>
        <dbReference type="Pfam" id="PF00905"/>
    </source>
</evidence>
<evidence type="ECO:0000256" key="14">
    <source>
        <dbReference type="SAM" id="MobiDB-lite"/>
    </source>
</evidence>
<evidence type="ECO:0000259" key="17">
    <source>
        <dbReference type="Pfam" id="PF03717"/>
    </source>
</evidence>